<reference evidence="2" key="1">
    <citation type="submission" date="2022-11" db="UniProtKB">
        <authorList>
            <consortium name="EnsemblMetazoa"/>
        </authorList>
    </citation>
    <scope>IDENTIFICATION</scope>
</reference>
<dbReference type="EnsemblMetazoa" id="XM_021052058.1">
    <property type="protein sequence ID" value="XP_020907717.1"/>
    <property type="gene ID" value="LOC110245763"/>
</dbReference>
<dbReference type="PIRSF" id="PIRSF015617">
    <property type="entry name" value="Adensltrnsf_CobA"/>
    <property type="match status" value="1"/>
</dbReference>
<sequence>MLKPEPDSNEESPSADAGEQDEEAEAYRAKVRKEKKKKGLVIVNTGNGKGKTTAALGILMRSTGRRMRTAVVQFLKPPKARFGEIVAGREMGIDWVGTGDGWTWKSKDLDESEARAQHGWELAQEKIASGDYDVVLLDEFTYPMHYGWIDTQEVLDWIREHKPPMMHLLITGRYAPAELVEFADLVTEMQPIKHPFKEQGIKAQPGIEF</sequence>
<protein>
    <recommendedName>
        <fullName evidence="4">Cob(I)yrinic acid a,c-diamide adenosyltransferase</fullName>
    </recommendedName>
</protein>
<dbReference type="AlphaFoldDB" id="A0A913XQN0"/>
<dbReference type="RefSeq" id="XP_020907717.1">
    <property type="nucleotide sequence ID" value="XM_021052058.1"/>
</dbReference>
<dbReference type="Pfam" id="PF02572">
    <property type="entry name" value="CobA_CobO_BtuR"/>
    <property type="match status" value="1"/>
</dbReference>
<evidence type="ECO:0000256" key="1">
    <source>
        <dbReference type="SAM" id="MobiDB-lite"/>
    </source>
</evidence>
<dbReference type="InterPro" id="IPR003724">
    <property type="entry name" value="CblAdoTrfase_CobA"/>
</dbReference>
<proteinExistence type="predicted"/>
<organism evidence="2 3">
    <name type="scientific">Exaiptasia diaphana</name>
    <name type="common">Tropical sea anemone</name>
    <name type="synonym">Aiptasia pulchella</name>
    <dbReference type="NCBI Taxonomy" id="2652724"/>
    <lineage>
        <taxon>Eukaryota</taxon>
        <taxon>Metazoa</taxon>
        <taxon>Cnidaria</taxon>
        <taxon>Anthozoa</taxon>
        <taxon>Hexacorallia</taxon>
        <taxon>Actiniaria</taxon>
        <taxon>Aiptasiidae</taxon>
        <taxon>Exaiptasia</taxon>
    </lineage>
</organism>
<dbReference type="OrthoDB" id="10057410at2759"/>
<dbReference type="GeneID" id="110245763"/>
<accession>A0A913XQN0</accession>
<dbReference type="PANTHER" id="PTHR46638">
    <property type="entry name" value="CORRINOID ADENOSYLTRANSFERASE"/>
    <property type="match status" value="1"/>
</dbReference>
<dbReference type="PANTHER" id="PTHR46638:SF1">
    <property type="entry name" value="CORRINOID ADENOSYLTRANSFERASE"/>
    <property type="match status" value="1"/>
</dbReference>
<dbReference type="CDD" id="cd00561">
    <property type="entry name" value="CobA_ACA"/>
    <property type="match status" value="1"/>
</dbReference>
<dbReference type="SUPFAM" id="SSF52540">
    <property type="entry name" value="P-loop containing nucleoside triphosphate hydrolases"/>
    <property type="match status" value="1"/>
</dbReference>
<evidence type="ECO:0000313" key="3">
    <source>
        <dbReference type="Proteomes" id="UP000887567"/>
    </source>
</evidence>
<name>A0A913XQN0_EXADI</name>
<dbReference type="NCBIfam" id="TIGR00708">
    <property type="entry name" value="cobA"/>
    <property type="match status" value="1"/>
</dbReference>
<evidence type="ECO:0008006" key="4">
    <source>
        <dbReference type="Google" id="ProtNLM"/>
    </source>
</evidence>
<dbReference type="KEGG" id="epa:110245763"/>
<evidence type="ECO:0000313" key="2">
    <source>
        <dbReference type="EnsemblMetazoa" id="XP_020907717.1"/>
    </source>
</evidence>
<dbReference type="Gene3D" id="3.40.50.300">
    <property type="entry name" value="P-loop containing nucleotide triphosphate hydrolases"/>
    <property type="match status" value="1"/>
</dbReference>
<dbReference type="GO" id="GO:0008817">
    <property type="term" value="F:corrinoid adenosyltransferase activity"/>
    <property type="evidence" value="ECO:0007669"/>
    <property type="project" value="InterPro"/>
</dbReference>
<dbReference type="NCBIfam" id="NF004637">
    <property type="entry name" value="PRK05986.1"/>
    <property type="match status" value="1"/>
</dbReference>
<dbReference type="Proteomes" id="UP000887567">
    <property type="component" value="Unplaced"/>
</dbReference>
<dbReference type="GO" id="GO:0005524">
    <property type="term" value="F:ATP binding"/>
    <property type="evidence" value="ECO:0007669"/>
    <property type="project" value="InterPro"/>
</dbReference>
<feature type="region of interest" description="Disordered" evidence="1">
    <location>
        <begin position="1"/>
        <end position="33"/>
    </location>
</feature>
<dbReference type="InterPro" id="IPR027417">
    <property type="entry name" value="P-loop_NTPase"/>
</dbReference>
<keyword evidence="3" id="KW-1185">Reference proteome</keyword>